<evidence type="ECO:0000259" key="1">
    <source>
        <dbReference type="PROSITE" id="PS52045"/>
    </source>
</evidence>
<evidence type="ECO:0000313" key="3">
    <source>
        <dbReference type="Proteomes" id="UP000596660"/>
    </source>
</evidence>
<dbReference type="PROSITE" id="PS52045">
    <property type="entry name" value="NEPROSIN_PEP_CD"/>
    <property type="match status" value="1"/>
</dbReference>
<dbReference type="PANTHER" id="PTHR31589">
    <property type="entry name" value="PROTEIN, PUTATIVE (DUF239)-RELATED-RELATED"/>
    <property type="match status" value="1"/>
</dbReference>
<dbReference type="AlphaFoldDB" id="A0A803L9D9"/>
<evidence type="ECO:0000313" key="2">
    <source>
        <dbReference type="EnsemblPlants" id="AUR62008478-RA:cds"/>
    </source>
</evidence>
<dbReference type="Pfam" id="PF03080">
    <property type="entry name" value="Neprosin"/>
    <property type="match status" value="1"/>
</dbReference>
<dbReference type="Proteomes" id="UP000596660">
    <property type="component" value="Unplaced"/>
</dbReference>
<proteinExistence type="predicted"/>
<keyword evidence="3" id="KW-1185">Reference proteome</keyword>
<dbReference type="PANTHER" id="PTHR31589:SF223">
    <property type="entry name" value="PROTEIN, PUTATIVE (DUF239)-RELATED"/>
    <property type="match status" value="1"/>
</dbReference>
<dbReference type="EnsemblPlants" id="AUR62008478-RA">
    <property type="protein sequence ID" value="AUR62008478-RA:cds"/>
    <property type="gene ID" value="AUR62008478"/>
</dbReference>
<reference evidence="2" key="1">
    <citation type="journal article" date="2017" name="Nature">
        <title>The genome of Chenopodium quinoa.</title>
        <authorList>
            <person name="Jarvis D.E."/>
            <person name="Ho Y.S."/>
            <person name="Lightfoot D.J."/>
            <person name="Schmoeckel S.M."/>
            <person name="Li B."/>
            <person name="Borm T.J.A."/>
            <person name="Ohyanagi H."/>
            <person name="Mineta K."/>
            <person name="Michell C.T."/>
            <person name="Saber N."/>
            <person name="Kharbatia N.M."/>
            <person name="Rupper R.R."/>
            <person name="Sharp A.R."/>
            <person name="Dally N."/>
            <person name="Boughton B.A."/>
            <person name="Woo Y.H."/>
            <person name="Gao G."/>
            <person name="Schijlen E.G.W.M."/>
            <person name="Guo X."/>
            <person name="Momin A.A."/>
            <person name="Negrao S."/>
            <person name="Al-Babili S."/>
            <person name="Gehring C."/>
            <person name="Roessner U."/>
            <person name="Jung C."/>
            <person name="Murphy K."/>
            <person name="Arold S.T."/>
            <person name="Gojobori T."/>
            <person name="van der Linden C.G."/>
            <person name="van Loo E.N."/>
            <person name="Jellen E.N."/>
            <person name="Maughan P.J."/>
            <person name="Tester M."/>
        </authorList>
    </citation>
    <scope>NUCLEOTIDE SEQUENCE [LARGE SCALE GENOMIC DNA]</scope>
    <source>
        <strain evidence="2">cv. PI 614886</strain>
    </source>
</reference>
<accession>A0A803L9D9</accession>
<dbReference type="InterPro" id="IPR053168">
    <property type="entry name" value="Glutamic_endopeptidase"/>
</dbReference>
<dbReference type="InterPro" id="IPR004314">
    <property type="entry name" value="Neprosin"/>
</dbReference>
<feature type="domain" description="Neprosin PEP catalytic" evidence="1">
    <location>
        <begin position="1"/>
        <end position="219"/>
    </location>
</feature>
<name>A0A803L9D9_CHEQI</name>
<protein>
    <recommendedName>
        <fullName evidence="1">Neprosin PEP catalytic domain-containing protein</fullName>
    </recommendedName>
</protein>
<dbReference type="Gramene" id="AUR62008478-RA">
    <property type="protein sequence ID" value="AUR62008478-RA:cds"/>
    <property type="gene ID" value="AUR62008478"/>
</dbReference>
<reference evidence="2" key="2">
    <citation type="submission" date="2021-03" db="UniProtKB">
        <authorList>
            <consortium name="EnsemblPlants"/>
        </authorList>
    </citation>
    <scope>IDENTIFICATION</scope>
</reference>
<organism evidence="2 3">
    <name type="scientific">Chenopodium quinoa</name>
    <name type="common">Quinoa</name>
    <dbReference type="NCBI Taxonomy" id="63459"/>
    <lineage>
        <taxon>Eukaryota</taxon>
        <taxon>Viridiplantae</taxon>
        <taxon>Streptophyta</taxon>
        <taxon>Embryophyta</taxon>
        <taxon>Tracheophyta</taxon>
        <taxon>Spermatophyta</taxon>
        <taxon>Magnoliopsida</taxon>
        <taxon>eudicotyledons</taxon>
        <taxon>Gunneridae</taxon>
        <taxon>Pentapetalae</taxon>
        <taxon>Caryophyllales</taxon>
        <taxon>Chenopodiaceae</taxon>
        <taxon>Chenopodioideae</taxon>
        <taxon>Atripliceae</taxon>
        <taxon>Chenopodium</taxon>
    </lineage>
</organism>
<sequence length="221" mass="24540">MGENTGEQEVVVEKSGCQGREEGALIEGQQATSKRGERDSCVVSAVKEALAGGGGGLRGLRGFVQVAKDLPLGTVPPKYSEYGGEQWAWGLSIVKHQDDGNWWLSFSRTKEDIGYWPKELFTSLKEFSNQVEWGGEIYNPELSRPPPEMGNGRRAIYNGRYTAAVIAATYVDESYNNVVNPEDTHKVWECEESYIVKDDGYISEELGRMIYYGGPNNPLML</sequence>